<proteinExistence type="predicted"/>
<dbReference type="Proteomes" id="UP000594014">
    <property type="component" value="Chromosome"/>
</dbReference>
<name>A0ACD1A9B7_9FIRM</name>
<organism evidence="1 2">
    <name type="scientific">Anoxybacterium hadale</name>
    <dbReference type="NCBI Taxonomy" id="3408580"/>
    <lineage>
        <taxon>Bacteria</taxon>
        <taxon>Bacillati</taxon>
        <taxon>Bacillota</taxon>
        <taxon>Clostridia</taxon>
        <taxon>Peptostreptococcales</taxon>
        <taxon>Anaerovoracaceae</taxon>
        <taxon>Anoxybacterium</taxon>
    </lineage>
</organism>
<sequence>MNHDKQNNFEALALQENTFVFEKFSRKDALNIGLQLNENAIKYGEPIAIEITVNGLVVFRYFSEGSVKDSEYWLLRKRNTVDLMEMSSLRFMYWLDLQGVTIADRKLNPDDYAAGGGGFPIRLRDAGVIGSICVSGLSNHFDDHQLITDTLIEFLKITV</sequence>
<accession>A0ACD1A9B7</accession>
<keyword evidence="2" id="KW-1185">Reference proteome</keyword>
<dbReference type="EMBL" id="CP042469">
    <property type="protein sequence ID" value="QOX62896.1"/>
    <property type="molecule type" value="Genomic_DNA"/>
</dbReference>
<evidence type="ECO:0000313" key="2">
    <source>
        <dbReference type="Proteomes" id="UP000594014"/>
    </source>
</evidence>
<gene>
    <name evidence="1" type="ORF">FRZ06_05855</name>
</gene>
<evidence type="ECO:0000313" key="1">
    <source>
        <dbReference type="EMBL" id="QOX62896.1"/>
    </source>
</evidence>
<reference evidence="1" key="1">
    <citation type="submission" date="2019-08" db="EMBL/GenBank/DDBJ databases">
        <title>Genome sequence of Clostridiales bacterium MT110.</title>
        <authorList>
            <person name="Cao J."/>
        </authorList>
    </citation>
    <scope>NUCLEOTIDE SEQUENCE</scope>
    <source>
        <strain evidence="1">MT110</strain>
    </source>
</reference>
<protein>
    <submittedName>
        <fullName evidence="1">Uncharacterized protein</fullName>
    </submittedName>
</protein>